<evidence type="ECO:0000256" key="5">
    <source>
        <dbReference type="ARBA" id="ARBA00022801"/>
    </source>
</evidence>
<keyword evidence="6 10" id="KW-0720">Serine protease</keyword>
<evidence type="ECO:0000256" key="6">
    <source>
        <dbReference type="ARBA" id="ARBA00022825"/>
    </source>
</evidence>
<dbReference type="PRINTS" id="PR00722">
    <property type="entry name" value="CHYMOTRYPSIN"/>
</dbReference>
<evidence type="ECO:0000256" key="3">
    <source>
        <dbReference type="ARBA" id="ARBA00022670"/>
    </source>
</evidence>
<dbReference type="InterPro" id="IPR043504">
    <property type="entry name" value="Peptidase_S1_PA_chymotrypsin"/>
</dbReference>
<dbReference type="SUPFAM" id="SSF50494">
    <property type="entry name" value="Trypsin-like serine proteases"/>
    <property type="match status" value="1"/>
</dbReference>
<dbReference type="PROSITE" id="PS00135">
    <property type="entry name" value="TRYPSIN_SER"/>
    <property type="match status" value="1"/>
</dbReference>
<organism evidence="13 14">
    <name type="scientific">Galendromus occidentalis</name>
    <name type="common">western predatory mite</name>
    <dbReference type="NCBI Taxonomy" id="34638"/>
    <lineage>
        <taxon>Eukaryota</taxon>
        <taxon>Metazoa</taxon>
        <taxon>Ecdysozoa</taxon>
        <taxon>Arthropoda</taxon>
        <taxon>Chelicerata</taxon>
        <taxon>Arachnida</taxon>
        <taxon>Acari</taxon>
        <taxon>Parasitiformes</taxon>
        <taxon>Mesostigmata</taxon>
        <taxon>Gamasina</taxon>
        <taxon>Phytoseioidea</taxon>
        <taxon>Phytoseiidae</taxon>
        <taxon>Typhlodrominae</taxon>
        <taxon>Galendromus</taxon>
    </lineage>
</organism>
<dbReference type="InterPro" id="IPR001254">
    <property type="entry name" value="Trypsin_dom"/>
</dbReference>
<evidence type="ECO:0000256" key="1">
    <source>
        <dbReference type="ARBA" id="ARBA00004613"/>
    </source>
</evidence>
<dbReference type="SMART" id="SM00020">
    <property type="entry name" value="Tryp_SPc"/>
    <property type="match status" value="1"/>
</dbReference>
<keyword evidence="5 10" id="KW-0378">Hydrolase</keyword>
<evidence type="ECO:0000313" key="14">
    <source>
        <dbReference type="RefSeq" id="XP_003743144.1"/>
    </source>
</evidence>
<feature type="domain" description="Peptidase S1" evidence="12">
    <location>
        <begin position="40"/>
        <end position="282"/>
    </location>
</feature>
<keyword evidence="2" id="KW-0964">Secreted</keyword>
<keyword evidence="7" id="KW-0865">Zymogen</keyword>
<keyword evidence="13" id="KW-1185">Reference proteome</keyword>
<dbReference type="InterPro" id="IPR009003">
    <property type="entry name" value="Peptidase_S1_PA"/>
</dbReference>
<dbReference type="Gene3D" id="2.40.10.10">
    <property type="entry name" value="Trypsin-like serine proteases"/>
    <property type="match status" value="1"/>
</dbReference>
<dbReference type="KEGG" id="goe:100897538"/>
<feature type="chain" id="PRO_5042492666" evidence="11">
    <location>
        <begin position="22"/>
        <end position="285"/>
    </location>
</feature>
<evidence type="ECO:0000256" key="8">
    <source>
        <dbReference type="ARBA" id="ARBA00023157"/>
    </source>
</evidence>
<dbReference type="Proteomes" id="UP000694867">
    <property type="component" value="Unplaced"/>
</dbReference>
<dbReference type="GO" id="GO:0005576">
    <property type="term" value="C:extracellular region"/>
    <property type="evidence" value="ECO:0007669"/>
    <property type="project" value="UniProtKB-SubCell"/>
</dbReference>
<dbReference type="Pfam" id="PF00089">
    <property type="entry name" value="Trypsin"/>
    <property type="match status" value="1"/>
</dbReference>
<name>A0AAJ6QT61_9ACAR</name>
<dbReference type="GO" id="GO:0006508">
    <property type="term" value="P:proteolysis"/>
    <property type="evidence" value="ECO:0007669"/>
    <property type="project" value="UniProtKB-KW"/>
</dbReference>
<reference evidence="14" key="1">
    <citation type="submission" date="2025-08" db="UniProtKB">
        <authorList>
            <consortium name="RefSeq"/>
        </authorList>
    </citation>
    <scope>IDENTIFICATION</scope>
</reference>
<dbReference type="PROSITE" id="PS00134">
    <property type="entry name" value="TRYPSIN_HIS"/>
    <property type="match status" value="1"/>
</dbReference>
<protein>
    <submittedName>
        <fullName evidence="14">Chymotrypsinogen A</fullName>
    </submittedName>
</protein>
<dbReference type="CDD" id="cd00190">
    <property type="entry name" value="Tryp_SPc"/>
    <property type="match status" value="1"/>
</dbReference>
<evidence type="ECO:0000256" key="9">
    <source>
        <dbReference type="ARBA" id="ARBA00024195"/>
    </source>
</evidence>
<comment type="similarity">
    <text evidence="9">Belongs to the peptidase S1 family. CLIP subfamily.</text>
</comment>
<evidence type="ECO:0000313" key="13">
    <source>
        <dbReference type="Proteomes" id="UP000694867"/>
    </source>
</evidence>
<evidence type="ECO:0000256" key="7">
    <source>
        <dbReference type="ARBA" id="ARBA00023145"/>
    </source>
</evidence>
<dbReference type="InterPro" id="IPR033116">
    <property type="entry name" value="TRYPSIN_SER"/>
</dbReference>
<evidence type="ECO:0000259" key="12">
    <source>
        <dbReference type="PROSITE" id="PS50240"/>
    </source>
</evidence>
<evidence type="ECO:0000256" key="4">
    <source>
        <dbReference type="ARBA" id="ARBA00022729"/>
    </source>
</evidence>
<proteinExistence type="inferred from homology"/>
<dbReference type="InterPro" id="IPR051487">
    <property type="entry name" value="Ser/Thr_Proteases_Immune/Dev"/>
</dbReference>
<keyword evidence="8" id="KW-1015">Disulfide bond</keyword>
<evidence type="ECO:0000256" key="11">
    <source>
        <dbReference type="SAM" id="SignalP"/>
    </source>
</evidence>
<dbReference type="AlphaFoldDB" id="A0AAJ6QT61"/>
<dbReference type="PANTHER" id="PTHR24256">
    <property type="entry name" value="TRYPTASE-RELATED"/>
    <property type="match status" value="1"/>
</dbReference>
<gene>
    <name evidence="14" type="primary">LOC100897538</name>
</gene>
<dbReference type="RefSeq" id="XP_003743144.1">
    <property type="nucleotide sequence ID" value="XM_003743096.2"/>
</dbReference>
<sequence>MLQHVTRRLPLVCCWLVGVAALPSDMLNDKICGTTILPRIVNGNEAQDGEFPWVVNLHSTTPDGVVRCAGSLITSRHVLTAGHCLEADVSKIIVSYGSAKLADSQEVPVKSLIRHKNFNTETLEHDVMVLLLADDVTFSRYVRPICLPTPRLDPQHMAGMKALVAGWGTLHDPSEQRKNPLLKIHTDSMMRTSLTLLNDSTCAQLSGAAAGRNLYIEGSQICTFDVGTDTCVGDSGGPLFARVKSRYYQIGVVSGGQECAGAHPGVYANVYTYITWIMRVVNSLG</sequence>
<accession>A0AAJ6QT61</accession>
<dbReference type="PROSITE" id="PS50240">
    <property type="entry name" value="TRYPSIN_DOM"/>
    <property type="match status" value="1"/>
</dbReference>
<dbReference type="GO" id="GO:0004252">
    <property type="term" value="F:serine-type endopeptidase activity"/>
    <property type="evidence" value="ECO:0007669"/>
    <property type="project" value="InterPro"/>
</dbReference>
<feature type="signal peptide" evidence="11">
    <location>
        <begin position="1"/>
        <end position="21"/>
    </location>
</feature>
<evidence type="ECO:0000256" key="10">
    <source>
        <dbReference type="RuleBase" id="RU363034"/>
    </source>
</evidence>
<dbReference type="InterPro" id="IPR001314">
    <property type="entry name" value="Peptidase_S1A"/>
</dbReference>
<comment type="subcellular location">
    <subcellularLocation>
        <location evidence="1">Secreted</location>
    </subcellularLocation>
</comment>
<dbReference type="GeneID" id="100897538"/>
<dbReference type="InterPro" id="IPR018114">
    <property type="entry name" value="TRYPSIN_HIS"/>
</dbReference>
<dbReference type="FunFam" id="2.40.10.10:FF:000146">
    <property type="entry name" value="Serine protease 53"/>
    <property type="match status" value="1"/>
</dbReference>
<keyword evidence="4 11" id="KW-0732">Signal</keyword>
<evidence type="ECO:0000256" key="2">
    <source>
        <dbReference type="ARBA" id="ARBA00022525"/>
    </source>
</evidence>
<keyword evidence="3 10" id="KW-0645">Protease</keyword>